<dbReference type="EMBL" id="CP108133">
    <property type="protein sequence ID" value="WTP47581.1"/>
    <property type="molecule type" value="Genomic_DNA"/>
</dbReference>
<dbReference type="InterPro" id="IPR008040">
    <property type="entry name" value="Hydant_A_N"/>
</dbReference>
<feature type="domain" description="Hydantoinase/oxoprolinase N-terminal" evidence="2">
    <location>
        <begin position="7"/>
        <end position="175"/>
    </location>
</feature>
<evidence type="ECO:0000259" key="1">
    <source>
        <dbReference type="Pfam" id="PF01968"/>
    </source>
</evidence>
<keyword evidence="4" id="KW-1185">Reference proteome</keyword>
<feature type="domain" description="Hydantoinase A/oxoprolinase" evidence="1">
    <location>
        <begin position="194"/>
        <end position="516"/>
    </location>
</feature>
<evidence type="ECO:0000313" key="4">
    <source>
        <dbReference type="Proteomes" id="UP001432166"/>
    </source>
</evidence>
<evidence type="ECO:0000313" key="3">
    <source>
        <dbReference type="EMBL" id="WTP47581.1"/>
    </source>
</evidence>
<dbReference type="InterPro" id="IPR045079">
    <property type="entry name" value="Oxoprolinase-like"/>
</dbReference>
<dbReference type="InterPro" id="IPR043129">
    <property type="entry name" value="ATPase_NBD"/>
</dbReference>
<dbReference type="Pfam" id="PF01968">
    <property type="entry name" value="Hydantoinase_A"/>
    <property type="match status" value="1"/>
</dbReference>
<dbReference type="InterPro" id="IPR002821">
    <property type="entry name" value="Hydantoinase_A"/>
</dbReference>
<dbReference type="RefSeq" id="WP_328936718.1">
    <property type="nucleotide sequence ID" value="NZ_CP108133.1"/>
</dbReference>
<protein>
    <submittedName>
        <fullName evidence="3">Hydantoinase/oxoprolinase family protein</fullName>
    </submittedName>
</protein>
<organism evidence="3 4">
    <name type="scientific">Streptomyces tauricus</name>
    <dbReference type="NCBI Taxonomy" id="68274"/>
    <lineage>
        <taxon>Bacteria</taxon>
        <taxon>Bacillati</taxon>
        <taxon>Actinomycetota</taxon>
        <taxon>Actinomycetes</taxon>
        <taxon>Kitasatosporales</taxon>
        <taxon>Streptomycetaceae</taxon>
        <taxon>Streptomyces</taxon>
        <taxon>Streptomyces aurantiacus group</taxon>
    </lineage>
</organism>
<dbReference type="SUPFAM" id="SSF53067">
    <property type="entry name" value="Actin-like ATPase domain"/>
    <property type="match status" value="1"/>
</dbReference>
<accession>A0ABZ1JAL9</accession>
<gene>
    <name evidence="3" type="ORF">OG288_04185</name>
</gene>
<name>A0ABZ1JAL9_9ACTN</name>
<dbReference type="Proteomes" id="UP001432166">
    <property type="component" value="Chromosome"/>
</dbReference>
<dbReference type="PANTHER" id="PTHR11365:SF23">
    <property type="entry name" value="HYPOTHETICAL 5-OXOPROLINASE (EUROFUNG)-RELATED"/>
    <property type="match status" value="1"/>
</dbReference>
<evidence type="ECO:0000259" key="2">
    <source>
        <dbReference type="Pfam" id="PF05378"/>
    </source>
</evidence>
<dbReference type="Gene3D" id="3.30.420.40">
    <property type="match status" value="1"/>
</dbReference>
<dbReference type="Pfam" id="PF05378">
    <property type="entry name" value="Hydant_A_N"/>
    <property type="match status" value="1"/>
</dbReference>
<sequence>MTTHRIRVGIDVGGTFTDAVAVDATTLSLLGQVKVPTSHHHEDGVAHGIVEALDRLLQQVGRDPADVAFLAHGTTQATNALLEGDVATVGLIGIGTGPGAVLTRRLAALGRLELAPGKRLPLAYAHVADPDDTSAVRAAVEQVTAAGAEVLVATEPFAVDRPEGEQSVLEAARSAGLPMTAAHEITSLYGLHKRTRTAVVNAAILPRMLATADLVDASITKAGITAPLMVMRCDGGVMALDEMRRRPLLTVLSGPAAGVAGALMQERISEGVFLEIGGTSTDISVVRRGKVAVRHATMLGKSSYLNALDVRTVGVGGGSMVRVDLPRGDQGHEGQVRDGQVRVTAVGPRSAHIAGLPYACFADPAELRDATLATVRPMPDDPADYAVLDAAGGRYALTMTCAANALGRVPEGDFARCDQEVAKAAIAPLAAALGVDVPTAAARILDAGAEQVKSVVDRIVRDYRLDADTAVLVGGGGGAATVTPHLAVLTGMEGRIARHNEVISPIGVALALVREQIERIIPGATQEQILAVRAEAEQAVVAQGAAADGVEVEVTVDPQTSTVRAIATGATELRTQDRSHSADDAERLAAAAASLKTAPDRVRVLAGTPAHTVYGTEVRRRLRAPRHPVRVVDADGVVRLHASDAQVAATTVGAAPELLSNLVREATSYGDGGVRAPALRLLLGSRIADLSGVLEPQPLLALARSEMRDRAADEPVVAVVEVRS</sequence>
<proteinExistence type="predicted"/>
<reference evidence="3" key="1">
    <citation type="submission" date="2022-10" db="EMBL/GenBank/DDBJ databases">
        <title>The complete genomes of actinobacterial strains from the NBC collection.</title>
        <authorList>
            <person name="Joergensen T.S."/>
            <person name="Alvarez Arevalo M."/>
            <person name="Sterndorff E.B."/>
            <person name="Faurdal D."/>
            <person name="Vuksanovic O."/>
            <person name="Mourched A.-S."/>
            <person name="Charusanti P."/>
            <person name="Shaw S."/>
            <person name="Blin K."/>
            <person name="Weber T."/>
        </authorList>
    </citation>
    <scope>NUCLEOTIDE SEQUENCE</scope>
    <source>
        <strain evidence="3">NBC_00189</strain>
    </source>
</reference>
<dbReference type="PANTHER" id="PTHR11365">
    <property type="entry name" value="5-OXOPROLINASE RELATED"/>
    <property type="match status" value="1"/>
</dbReference>